<keyword evidence="3" id="KW-1133">Transmembrane helix</keyword>
<evidence type="ECO:0000256" key="2">
    <source>
        <dbReference type="SAM" id="MobiDB-lite"/>
    </source>
</evidence>
<proteinExistence type="predicted"/>
<feature type="transmembrane region" description="Helical" evidence="3">
    <location>
        <begin position="17"/>
        <end position="40"/>
    </location>
</feature>
<dbReference type="Pfam" id="PF05137">
    <property type="entry name" value="PilN"/>
    <property type="match status" value="1"/>
</dbReference>
<keyword evidence="1" id="KW-0175">Coiled coil</keyword>
<protein>
    <submittedName>
        <fullName evidence="4">PilN domain-containing protein</fullName>
    </submittedName>
</protein>
<keyword evidence="3" id="KW-0472">Membrane</keyword>
<feature type="coiled-coil region" evidence="1">
    <location>
        <begin position="40"/>
        <end position="67"/>
    </location>
</feature>
<dbReference type="Proteomes" id="UP001601058">
    <property type="component" value="Unassembled WGS sequence"/>
</dbReference>
<evidence type="ECO:0000313" key="4">
    <source>
        <dbReference type="EMBL" id="MFE8696884.1"/>
    </source>
</evidence>
<dbReference type="EMBL" id="JBIACJ010000005">
    <property type="protein sequence ID" value="MFE8696884.1"/>
    <property type="molecule type" value="Genomic_DNA"/>
</dbReference>
<reference evidence="4 5" key="1">
    <citation type="submission" date="2024-08" db="EMBL/GenBank/DDBJ databases">
        <title>Two novel Cytobacillus novel species.</title>
        <authorList>
            <person name="Liu G."/>
        </authorList>
    </citation>
    <scope>NUCLEOTIDE SEQUENCE [LARGE SCALE GENOMIC DNA]</scope>
    <source>
        <strain evidence="4 5">FJAT-53684</strain>
    </source>
</reference>
<evidence type="ECO:0000256" key="3">
    <source>
        <dbReference type="SAM" id="Phobius"/>
    </source>
</evidence>
<name>A0ABW6JYA1_9BACI</name>
<sequence length="221" mass="25464">MLVEINLLPQKEKKSKAVYIIFALIILILILAVVIFSLFIKDKNQQVEKLENQMTQINVILDAERSKLTAYESSSSINDLETAIKWAKEQPYNTVYVLQQLTKILPDRGFVTEFEMNEENTINIAVQFDTKSEAAYYLHSLFTLDWIEEAVLNEAKTTEISKDNQDNETKEEEFLPRYVAQYELIINVSSLKASYQEYGKSTENEKDKDTNQEEVEGGTTP</sequence>
<feature type="compositionally biased region" description="Basic and acidic residues" evidence="2">
    <location>
        <begin position="200"/>
        <end position="211"/>
    </location>
</feature>
<feature type="region of interest" description="Disordered" evidence="2">
    <location>
        <begin position="197"/>
        <end position="221"/>
    </location>
</feature>
<dbReference type="RefSeq" id="WP_389219439.1">
    <property type="nucleotide sequence ID" value="NZ_JBIACJ010000005.1"/>
</dbReference>
<organism evidence="4 5">
    <name type="scientific">Cytobacillus mangrovibacter</name>
    <dbReference type="NCBI Taxonomy" id="3299024"/>
    <lineage>
        <taxon>Bacteria</taxon>
        <taxon>Bacillati</taxon>
        <taxon>Bacillota</taxon>
        <taxon>Bacilli</taxon>
        <taxon>Bacillales</taxon>
        <taxon>Bacillaceae</taxon>
        <taxon>Cytobacillus</taxon>
    </lineage>
</organism>
<evidence type="ECO:0000313" key="5">
    <source>
        <dbReference type="Proteomes" id="UP001601058"/>
    </source>
</evidence>
<keyword evidence="3" id="KW-0812">Transmembrane</keyword>
<comment type="caution">
    <text evidence="4">The sequence shown here is derived from an EMBL/GenBank/DDBJ whole genome shotgun (WGS) entry which is preliminary data.</text>
</comment>
<feature type="compositionally biased region" description="Acidic residues" evidence="2">
    <location>
        <begin position="212"/>
        <end position="221"/>
    </location>
</feature>
<accession>A0ABW6JYA1</accession>
<dbReference type="InterPro" id="IPR007813">
    <property type="entry name" value="PilN"/>
</dbReference>
<keyword evidence="5" id="KW-1185">Reference proteome</keyword>
<evidence type="ECO:0000256" key="1">
    <source>
        <dbReference type="SAM" id="Coils"/>
    </source>
</evidence>
<gene>
    <name evidence="4" type="ORF">ACFYKT_11120</name>
</gene>